<sequence length="486" mass="51443">MTSPERMLDTDICVIGAGAAGLSVAAGAVQMGARVVLVERNRMGGDCLNVGCIPSKALIARARAVAEAARWPELGLSGAAPMVDFRAVKDGIAQVIAGIAPHDSPERFRSLGVEVIEADARFLDRNRLMAGDRIVTARRFVIATGSRPALPPIEGLERVVVHTNETIFSDRMQPEHLVVLGGGPVGVEMAQAHRRLGSAVTLVTSGSLLPTEDPELVAVIRARLLAEGVVVLEQARAVAARPRSSGDGVRLHLAGSAGAGQVVEGDQLLVATGRRPVTEGLDLAAAGVEVDAGGIRVDARLRTSNGRIFAIGDCIGGIDGAAPQRFTHLAGHHAGIVIRQALFRLPARVETRAVPRVIFTDPELARVGPTEAEARAIHGDIRVLRWPFAEVDRARTEERTDGLVKVLVGRRGRILGAGIVGEGAGELLQSWELAIREKLKIGAMAGLITAYPTRAEASKRAAGQAFTELLFGSRSRRLVRLLLRLP</sequence>
<dbReference type="STRING" id="1110502.TMO_2719"/>
<dbReference type="PANTHER" id="PTHR43014:SF2">
    <property type="entry name" value="MERCURIC REDUCTASE"/>
    <property type="match status" value="1"/>
</dbReference>
<evidence type="ECO:0000256" key="7">
    <source>
        <dbReference type="ARBA" id="ARBA00023284"/>
    </source>
</evidence>
<dbReference type="HOGENOM" id="CLU_016755_1_0_5"/>
<evidence type="ECO:0000313" key="15">
    <source>
        <dbReference type="Proteomes" id="UP000005258"/>
    </source>
</evidence>
<dbReference type="InterPro" id="IPR036188">
    <property type="entry name" value="FAD/NAD-bd_sf"/>
</dbReference>
<feature type="disulfide bond" description="Redox-active" evidence="9">
    <location>
        <begin position="47"/>
        <end position="52"/>
    </location>
</feature>
<evidence type="ECO:0000256" key="8">
    <source>
        <dbReference type="PIRSR" id="PIRSR000350-3"/>
    </source>
</evidence>
<evidence type="ECO:0000256" key="3">
    <source>
        <dbReference type="ARBA" id="ARBA00022827"/>
    </source>
</evidence>
<dbReference type="AlphaFoldDB" id="I3TP69"/>
<evidence type="ECO:0000256" key="4">
    <source>
        <dbReference type="ARBA" id="ARBA00022857"/>
    </source>
</evidence>
<keyword evidence="8" id="KW-0547">Nucleotide-binding</keyword>
<dbReference type="FunFam" id="3.30.390.30:FF:000001">
    <property type="entry name" value="Dihydrolipoyl dehydrogenase"/>
    <property type="match status" value="1"/>
</dbReference>
<organism evidence="14 15">
    <name type="scientific">Tistrella mobilis (strain KA081020-065)</name>
    <dbReference type="NCBI Taxonomy" id="1110502"/>
    <lineage>
        <taxon>Bacteria</taxon>
        <taxon>Pseudomonadati</taxon>
        <taxon>Pseudomonadota</taxon>
        <taxon>Alphaproteobacteria</taxon>
        <taxon>Geminicoccales</taxon>
        <taxon>Geminicoccaceae</taxon>
        <taxon>Tistrella</taxon>
    </lineage>
</organism>
<dbReference type="InterPro" id="IPR004099">
    <property type="entry name" value="Pyr_nucl-diS_OxRdtase_dimer"/>
</dbReference>
<evidence type="ECO:0000256" key="2">
    <source>
        <dbReference type="ARBA" id="ARBA00022630"/>
    </source>
</evidence>
<dbReference type="PIRSF" id="PIRSF000350">
    <property type="entry name" value="Mercury_reductase_MerA"/>
    <property type="match status" value="1"/>
</dbReference>
<dbReference type="PROSITE" id="PS00076">
    <property type="entry name" value="PYRIDINE_REDOX_1"/>
    <property type="match status" value="1"/>
</dbReference>
<proteinExistence type="inferred from homology"/>
<dbReference type="SUPFAM" id="SSF55424">
    <property type="entry name" value="FAD/NAD-linked reductases, dimerisation (C-terminal) domain"/>
    <property type="match status" value="1"/>
</dbReference>
<feature type="domain" description="FAD/NAD(P)-binding" evidence="13">
    <location>
        <begin position="11"/>
        <end position="319"/>
    </location>
</feature>
<dbReference type="Pfam" id="PF02852">
    <property type="entry name" value="Pyr_redox_dim"/>
    <property type="match status" value="1"/>
</dbReference>
<dbReference type="InterPro" id="IPR023753">
    <property type="entry name" value="FAD/NAD-binding_dom"/>
</dbReference>
<evidence type="ECO:0000256" key="6">
    <source>
        <dbReference type="ARBA" id="ARBA00023157"/>
    </source>
</evidence>
<dbReference type="Gene3D" id="3.50.50.60">
    <property type="entry name" value="FAD/NAD(P)-binding domain"/>
    <property type="match status" value="2"/>
</dbReference>
<dbReference type="InterPro" id="IPR012999">
    <property type="entry name" value="Pyr_OxRdtase_I_AS"/>
</dbReference>
<dbReference type="Gene3D" id="3.30.390.30">
    <property type="match status" value="1"/>
</dbReference>
<dbReference type="RefSeq" id="WP_014746234.1">
    <property type="nucleotide sequence ID" value="NC_017956.1"/>
</dbReference>
<evidence type="ECO:0000256" key="5">
    <source>
        <dbReference type="ARBA" id="ARBA00023002"/>
    </source>
</evidence>
<keyword evidence="4" id="KW-0521">NADP</keyword>
<keyword evidence="11" id="KW-1133">Transmembrane helix</keyword>
<dbReference type="SUPFAM" id="SSF51905">
    <property type="entry name" value="FAD/NAD(P)-binding domain"/>
    <property type="match status" value="1"/>
</dbReference>
<feature type="binding site" evidence="8">
    <location>
        <position position="273"/>
    </location>
    <ligand>
        <name>NAD(+)</name>
        <dbReference type="ChEBI" id="CHEBI:57540"/>
    </ligand>
</feature>
<dbReference type="Proteomes" id="UP000005258">
    <property type="component" value="Chromosome"/>
</dbReference>
<dbReference type="KEGG" id="tmo:TMO_2719"/>
<dbReference type="InterPro" id="IPR016156">
    <property type="entry name" value="FAD/NAD-linked_Rdtase_dimer_sf"/>
</dbReference>
<dbReference type="PANTHER" id="PTHR43014">
    <property type="entry name" value="MERCURIC REDUCTASE"/>
    <property type="match status" value="1"/>
</dbReference>
<reference evidence="14 15" key="1">
    <citation type="journal article" date="2012" name="J. Am. Chem. Soc.">
        <title>Bacterial biosynthesis and maturation of the didemnin anti-cancer agents.</title>
        <authorList>
            <person name="Xu Y."/>
            <person name="Kersten R.D."/>
            <person name="Nam S.J."/>
            <person name="Lu L."/>
            <person name="Al-Suwailem A.M."/>
            <person name="Zheng H."/>
            <person name="Fenical W."/>
            <person name="Dorrestein P.C."/>
            <person name="Moore B.S."/>
            <person name="Qian P.Y."/>
        </authorList>
    </citation>
    <scope>NUCLEOTIDE SEQUENCE [LARGE SCALE GENOMIC DNA]</scope>
    <source>
        <strain evidence="14 15">KA081020-065</strain>
    </source>
</reference>
<evidence type="ECO:0000313" key="14">
    <source>
        <dbReference type="EMBL" id="AFK54557.1"/>
    </source>
</evidence>
<feature type="domain" description="Pyridine nucleotide-disulphide oxidoreductase dimerisation" evidence="12">
    <location>
        <begin position="354"/>
        <end position="461"/>
    </location>
</feature>
<keyword evidence="11" id="KW-0812">Transmembrane</keyword>
<evidence type="ECO:0000256" key="1">
    <source>
        <dbReference type="ARBA" id="ARBA00007532"/>
    </source>
</evidence>
<dbReference type="PRINTS" id="PR00411">
    <property type="entry name" value="PNDRDTASEI"/>
</dbReference>
<gene>
    <name evidence="14" type="primary">merA</name>
    <name evidence="14" type="ordered locus">TMO_2719</name>
</gene>
<dbReference type="GO" id="GO:0016668">
    <property type="term" value="F:oxidoreductase activity, acting on a sulfur group of donors, NAD(P) as acceptor"/>
    <property type="evidence" value="ECO:0007669"/>
    <property type="project" value="InterPro"/>
</dbReference>
<keyword evidence="7 10" id="KW-0676">Redox-active center</keyword>
<accession>I3TP69</accession>
<protein>
    <submittedName>
        <fullName evidence="14">Pyridine nucleotide-disulfide oxidoreductase dimerization region</fullName>
    </submittedName>
</protein>
<evidence type="ECO:0000259" key="12">
    <source>
        <dbReference type="Pfam" id="PF02852"/>
    </source>
</evidence>
<keyword evidence="2 10" id="KW-0285">Flavoprotein</keyword>
<name>I3TP69_TISMK</name>
<keyword evidence="5 10" id="KW-0560">Oxidoreductase</keyword>
<evidence type="ECO:0000256" key="10">
    <source>
        <dbReference type="RuleBase" id="RU003691"/>
    </source>
</evidence>
<evidence type="ECO:0000256" key="9">
    <source>
        <dbReference type="PIRSR" id="PIRSR000350-4"/>
    </source>
</evidence>
<dbReference type="GO" id="GO:0050660">
    <property type="term" value="F:flavin adenine dinucleotide binding"/>
    <property type="evidence" value="ECO:0007669"/>
    <property type="project" value="TreeGrafter"/>
</dbReference>
<comment type="cofactor">
    <cofactor evidence="8">
        <name>FAD</name>
        <dbReference type="ChEBI" id="CHEBI:57692"/>
    </cofactor>
    <text evidence="8">Binds 1 FAD per subunit.</text>
</comment>
<dbReference type="InterPro" id="IPR001100">
    <property type="entry name" value="Pyr_nuc-diS_OxRdtase"/>
</dbReference>
<dbReference type="GO" id="GO:0003955">
    <property type="term" value="F:NAD(P)H dehydrogenase (quinone) activity"/>
    <property type="evidence" value="ECO:0007669"/>
    <property type="project" value="TreeGrafter"/>
</dbReference>
<keyword evidence="11" id="KW-0472">Membrane</keyword>
<keyword evidence="6" id="KW-1015">Disulfide bond</keyword>
<keyword evidence="3 8" id="KW-0274">FAD</keyword>
<feature type="binding site" evidence="8">
    <location>
        <position position="56"/>
    </location>
    <ligand>
        <name>FAD</name>
        <dbReference type="ChEBI" id="CHEBI:57692"/>
    </ligand>
</feature>
<dbReference type="PATRIC" id="fig|1110502.3.peg.2786"/>
<dbReference type="eggNOG" id="COG1249">
    <property type="taxonomic scope" value="Bacteria"/>
</dbReference>
<feature type="binding site" evidence="8">
    <location>
        <position position="313"/>
    </location>
    <ligand>
        <name>FAD</name>
        <dbReference type="ChEBI" id="CHEBI:57692"/>
    </ligand>
</feature>
<evidence type="ECO:0000259" key="13">
    <source>
        <dbReference type="Pfam" id="PF07992"/>
    </source>
</evidence>
<feature type="binding site" evidence="8">
    <location>
        <begin position="144"/>
        <end position="146"/>
    </location>
    <ligand>
        <name>FAD</name>
        <dbReference type="ChEBI" id="CHEBI:57692"/>
    </ligand>
</feature>
<keyword evidence="15" id="KW-1185">Reference proteome</keyword>
<dbReference type="PRINTS" id="PR00368">
    <property type="entry name" value="FADPNR"/>
</dbReference>
<evidence type="ECO:0000256" key="11">
    <source>
        <dbReference type="SAM" id="Phobius"/>
    </source>
</evidence>
<keyword evidence="8" id="KW-0520">NAD</keyword>
<feature type="transmembrane region" description="Helical" evidence="11">
    <location>
        <begin position="12"/>
        <end position="33"/>
    </location>
</feature>
<dbReference type="EMBL" id="CP003236">
    <property type="protein sequence ID" value="AFK54557.1"/>
    <property type="molecule type" value="Genomic_DNA"/>
</dbReference>
<dbReference type="Pfam" id="PF07992">
    <property type="entry name" value="Pyr_redox_2"/>
    <property type="match status" value="1"/>
</dbReference>
<feature type="binding site" evidence="8">
    <location>
        <begin position="181"/>
        <end position="188"/>
    </location>
    <ligand>
        <name>NAD(+)</name>
        <dbReference type="ChEBI" id="CHEBI:57540"/>
    </ligand>
</feature>
<comment type="similarity">
    <text evidence="1 10">Belongs to the class-I pyridine nucleotide-disulfide oxidoreductase family.</text>
</comment>